<gene>
    <name evidence="1" type="ORF">KAM644c_45870</name>
</gene>
<protein>
    <submittedName>
        <fullName evidence="1">Uncharacterized protein</fullName>
    </submittedName>
</protein>
<name>A0AAN1Y8H9_9ENTR</name>
<evidence type="ECO:0000313" key="2">
    <source>
        <dbReference type="Proteomes" id="UP001058353"/>
    </source>
</evidence>
<organism evidence="1 2">
    <name type="scientific">Klebsiella quasipneumoniae subsp. quasipneumoniae</name>
    <dbReference type="NCBI Taxonomy" id="1667327"/>
    <lineage>
        <taxon>Bacteria</taxon>
        <taxon>Pseudomonadati</taxon>
        <taxon>Pseudomonadota</taxon>
        <taxon>Gammaproteobacteria</taxon>
        <taxon>Enterobacterales</taxon>
        <taxon>Enterobacteriaceae</taxon>
        <taxon>Klebsiella/Raoultella group</taxon>
        <taxon>Klebsiella</taxon>
        <taxon>Klebsiella pneumoniae complex</taxon>
    </lineage>
</organism>
<dbReference type="Proteomes" id="UP001058353">
    <property type="component" value="Chromosome"/>
</dbReference>
<reference evidence="1" key="1">
    <citation type="submission" date="2022-07" db="EMBL/GenBank/DDBJ databases">
        <title>Complete genome sequence of carbapenem-resistant Klebsiella spp. in Japan.</title>
        <authorList>
            <person name="Maehana S."/>
            <person name="Suzuki M."/>
            <person name="Kitasato H."/>
        </authorList>
    </citation>
    <scope>NUCLEOTIDE SEQUENCE</scope>
    <source>
        <strain evidence="1">KAM644</strain>
    </source>
</reference>
<dbReference type="EMBL" id="AP026407">
    <property type="protein sequence ID" value="BDO15521.1"/>
    <property type="molecule type" value="Genomic_DNA"/>
</dbReference>
<proteinExistence type="predicted"/>
<dbReference type="RefSeq" id="WP_276085532.1">
    <property type="nucleotide sequence ID" value="NZ_AP026392.1"/>
</dbReference>
<evidence type="ECO:0000313" key="1">
    <source>
        <dbReference type="EMBL" id="BDO15521.1"/>
    </source>
</evidence>
<accession>A0AAN1Y8H9</accession>
<sequence>MILLGIDLIIKNNDFNVIDVNANPSGLAEADALREILKNNSTDKVAKRLICEAQGKIVLIILPDWCKIENGFTDKYLKQKNDNIDDMLNSSLHDVNLVAKAIREYGVCCFISNYESIMMHKDALFSPDKIGIIWNRGHHYFENLGYLESNDIRMRALCRSKLELSKRLNKSWMVPLNSLENKKDNVQKVKNEEWIIIKPDRGYGSYGIKRISRKEFIPHLQSFSTSSLRYGWQPWIPPSTFQSENLMDYFYDVRAFILDGDLIGLFARKCVIPANSKLESPLVWLTTLGSNLKITIEDSKTKHTPTLSQYNICQLKEICSDLCDAIRKAYELENKKSRARVL</sequence>
<dbReference type="SUPFAM" id="SSF56059">
    <property type="entry name" value="Glutathione synthetase ATP-binding domain-like"/>
    <property type="match status" value="1"/>
</dbReference>
<dbReference type="AlphaFoldDB" id="A0AAN1Y8H9"/>